<evidence type="ECO:0000256" key="8">
    <source>
        <dbReference type="ARBA" id="ARBA00022786"/>
    </source>
</evidence>
<reference evidence="19" key="1">
    <citation type="journal article" date="2020" name="Stud. Mycol.">
        <title>101 Dothideomycetes genomes: a test case for predicting lifestyles and emergence of pathogens.</title>
        <authorList>
            <person name="Haridas S."/>
            <person name="Albert R."/>
            <person name="Binder M."/>
            <person name="Bloem J."/>
            <person name="Labutti K."/>
            <person name="Salamov A."/>
            <person name="Andreopoulos B."/>
            <person name="Baker S."/>
            <person name="Barry K."/>
            <person name="Bills G."/>
            <person name="Bluhm B."/>
            <person name="Cannon C."/>
            <person name="Castanera R."/>
            <person name="Culley D."/>
            <person name="Daum C."/>
            <person name="Ezra D."/>
            <person name="Gonzalez J."/>
            <person name="Henrissat B."/>
            <person name="Kuo A."/>
            <person name="Liang C."/>
            <person name="Lipzen A."/>
            <person name="Lutzoni F."/>
            <person name="Magnuson J."/>
            <person name="Mondo S."/>
            <person name="Nolan M."/>
            <person name="Ohm R."/>
            <person name="Pangilinan J."/>
            <person name="Park H.-J."/>
            <person name="Ramirez L."/>
            <person name="Alfaro M."/>
            <person name="Sun H."/>
            <person name="Tritt A."/>
            <person name="Yoshinaga Y."/>
            <person name="Zwiers L.-H."/>
            <person name="Turgeon B."/>
            <person name="Goodwin S."/>
            <person name="Spatafora J."/>
            <person name="Crous P."/>
            <person name="Grigoriev I."/>
        </authorList>
    </citation>
    <scope>NUCLEOTIDE SEQUENCE</scope>
    <source>
        <strain evidence="19">CBS 480.64</strain>
    </source>
</reference>
<dbReference type="InterPro" id="IPR013956">
    <property type="entry name" value="E3_ubiquit_lig_Bre1"/>
</dbReference>
<name>A0A6A7C079_9PEZI</name>
<dbReference type="PROSITE" id="PS00518">
    <property type="entry name" value="ZF_RING_1"/>
    <property type="match status" value="1"/>
</dbReference>
<comment type="catalytic activity">
    <reaction evidence="1 15">
        <text>S-ubiquitinyl-[E2 ubiquitin-conjugating enzyme]-L-cysteine + [acceptor protein]-L-lysine = [E2 ubiquitin-conjugating enzyme]-L-cysteine + N(6)-ubiquitinyl-[acceptor protein]-L-lysine.</text>
        <dbReference type="EC" id="2.3.2.27"/>
    </reaction>
</comment>
<feature type="coiled-coil region" evidence="16">
    <location>
        <begin position="174"/>
        <end position="211"/>
    </location>
</feature>
<dbReference type="Pfam" id="PF08647">
    <property type="entry name" value="BRE1"/>
    <property type="match status" value="1"/>
</dbReference>
<gene>
    <name evidence="19" type="ORF">K470DRAFT_216233</name>
</gene>
<organism evidence="19 20">
    <name type="scientific">Piedraia hortae CBS 480.64</name>
    <dbReference type="NCBI Taxonomy" id="1314780"/>
    <lineage>
        <taxon>Eukaryota</taxon>
        <taxon>Fungi</taxon>
        <taxon>Dikarya</taxon>
        <taxon>Ascomycota</taxon>
        <taxon>Pezizomycotina</taxon>
        <taxon>Dothideomycetes</taxon>
        <taxon>Dothideomycetidae</taxon>
        <taxon>Capnodiales</taxon>
        <taxon>Piedraiaceae</taxon>
        <taxon>Piedraia</taxon>
    </lineage>
</organism>
<dbReference type="GO" id="GO:0016567">
    <property type="term" value="P:protein ubiquitination"/>
    <property type="evidence" value="ECO:0007669"/>
    <property type="project" value="UniProtKB-UniRule"/>
</dbReference>
<dbReference type="OrthoDB" id="654191at2759"/>
<dbReference type="InterPro" id="IPR013083">
    <property type="entry name" value="Znf_RING/FYVE/PHD"/>
</dbReference>
<comment type="pathway">
    <text evidence="3 15">Protein modification; protein ubiquitination.</text>
</comment>
<feature type="coiled-coil region" evidence="16">
    <location>
        <begin position="63"/>
        <end position="97"/>
    </location>
</feature>
<evidence type="ECO:0000256" key="17">
    <source>
        <dbReference type="SAM" id="MobiDB-lite"/>
    </source>
</evidence>
<dbReference type="GO" id="GO:0008270">
    <property type="term" value="F:zinc ion binding"/>
    <property type="evidence" value="ECO:0007669"/>
    <property type="project" value="UniProtKB-KW"/>
</dbReference>
<dbReference type="SMART" id="SM00184">
    <property type="entry name" value="RING"/>
    <property type="match status" value="1"/>
</dbReference>
<dbReference type="PANTHER" id="PTHR23163:SF0">
    <property type="entry name" value="E3 UBIQUITIN-PROTEIN LIGASE BRE1"/>
    <property type="match status" value="1"/>
</dbReference>
<dbReference type="EMBL" id="MU005977">
    <property type="protein sequence ID" value="KAF2860910.1"/>
    <property type="molecule type" value="Genomic_DNA"/>
</dbReference>
<keyword evidence="10 15" id="KW-0156">Chromatin regulator</keyword>
<keyword evidence="20" id="KW-1185">Reference proteome</keyword>
<sequence length="720" mass="81052">MQIAPTSANAAPSIAKVKMEHRKRSLAADDNVSHSRKRMIKDEHGQAMRMDAEKEKDVENFQKDAILRQMKDYKRQKASLEEQYKQLAEDCKFHNDHLRTIDAWFAQMLDEVRVMAGRPTTTDPGGELYGSALLFEHNDAFSAHLKGRSDKIREVITALFGSLSSESPEVGALRKQLNEALAREKEHAVQLREALDQQEALTHRLEEASYRYLKAEKAVDRAKSTQILKLERQAIGGSTEAPAAKKVVVKEDVNGKAEDEATIAEAETARNEAMAAAEKQKAQLKEVEAENERLSAELGQARAKLISLSDDDYAETGLFKSIKSQFEHVVKRVNDLEATNTKLREEAQKLQSERQAYRNEMDELGREKAEKARGEISKLDSDLVRIRNARDELAAQLQLAKAGETERKKAAALAQELAETSQERIKSLELKISRLKLQMGETLPPESDLDGMDNDALKAKVRTLEQQCSLLSDELSSMEAAWQKTTAIATKKVEDLVQHEETVIRLSAEKSKADQKYFAAMKAKDMREGELRVLKQQSARSSEIVTQLKDADHKAREKLTNYERQLAESHENLVKLENQYRTLEQRSKQSDLAIEGFKKQLDEYKELVGGKDKAAVSANKAKREVEVELEKCRVRLDEAKKQCEQLRRTRAADNSASSDDWRRIAICPVCNANMRNTLLKVCGHVFCGDCVKDLITNRSRKCPSCAKAFGSGDTLSIILA</sequence>
<accession>A0A6A7C079</accession>
<evidence type="ECO:0000256" key="4">
    <source>
        <dbReference type="ARBA" id="ARBA00005555"/>
    </source>
</evidence>
<keyword evidence="6 15" id="KW-0479">Metal-binding</keyword>
<keyword evidence="9 15" id="KW-0862">Zinc</keyword>
<feature type="compositionally biased region" description="Basic and acidic residues" evidence="17">
    <location>
        <begin position="40"/>
        <end position="55"/>
    </location>
</feature>
<evidence type="ECO:0000256" key="9">
    <source>
        <dbReference type="ARBA" id="ARBA00022833"/>
    </source>
</evidence>
<dbReference type="GO" id="GO:0005634">
    <property type="term" value="C:nucleus"/>
    <property type="evidence" value="ECO:0007669"/>
    <property type="project" value="UniProtKB-SubCell"/>
</dbReference>
<comment type="similarity">
    <text evidence="4 15">Belongs to the BRE1 family.</text>
</comment>
<protein>
    <recommendedName>
        <fullName evidence="15">E3 ubiquitin protein ligase</fullName>
        <ecNumber evidence="15">2.3.2.27</ecNumber>
    </recommendedName>
</protein>
<dbReference type="UniPathway" id="UPA00143"/>
<evidence type="ECO:0000256" key="10">
    <source>
        <dbReference type="ARBA" id="ARBA00022853"/>
    </source>
</evidence>
<feature type="coiled-coil region" evidence="16">
    <location>
        <begin position="263"/>
        <end position="516"/>
    </location>
</feature>
<dbReference type="InterPro" id="IPR018957">
    <property type="entry name" value="Znf_C3HC4_RING-type"/>
</dbReference>
<evidence type="ECO:0000256" key="5">
    <source>
        <dbReference type="ARBA" id="ARBA00022679"/>
    </source>
</evidence>
<evidence type="ECO:0000256" key="11">
    <source>
        <dbReference type="ARBA" id="ARBA00023054"/>
    </source>
</evidence>
<evidence type="ECO:0000256" key="6">
    <source>
        <dbReference type="ARBA" id="ARBA00022723"/>
    </source>
</evidence>
<dbReference type="Proteomes" id="UP000799421">
    <property type="component" value="Unassembled WGS sequence"/>
</dbReference>
<evidence type="ECO:0000256" key="16">
    <source>
        <dbReference type="SAM" id="Coils"/>
    </source>
</evidence>
<evidence type="ECO:0000256" key="13">
    <source>
        <dbReference type="ARBA" id="ARBA00059679"/>
    </source>
</evidence>
<evidence type="ECO:0000256" key="12">
    <source>
        <dbReference type="ARBA" id="ARBA00023242"/>
    </source>
</evidence>
<evidence type="ECO:0000256" key="14">
    <source>
        <dbReference type="PROSITE-ProRule" id="PRU00175"/>
    </source>
</evidence>
<keyword evidence="7 14" id="KW-0863">Zinc-finger</keyword>
<dbReference type="SUPFAM" id="SSF57850">
    <property type="entry name" value="RING/U-box"/>
    <property type="match status" value="1"/>
</dbReference>
<dbReference type="GO" id="GO:0033503">
    <property type="term" value="C:HULC complex"/>
    <property type="evidence" value="ECO:0007669"/>
    <property type="project" value="TreeGrafter"/>
</dbReference>
<proteinExistence type="inferred from homology"/>
<comment type="function">
    <text evidence="13">E3 ubiquitin-protein ligase that mediates monoubiquitination of histone H2B to form H2BK123ub1. H2BK123ub1 gives a specific tag for epigenetic transcriptional activation and is also a prerequisite for H3K4me and H3K79me formation.</text>
</comment>
<dbReference type="InterPro" id="IPR017907">
    <property type="entry name" value="Znf_RING_CS"/>
</dbReference>
<feature type="compositionally biased region" description="Polar residues" evidence="17">
    <location>
        <begin position="1"/>
        <end position="10"/>
    </location>
</feature>
<evidence type="ECO:0000313" key="20">
    <source>
        <dbReference type="Proteomes" id="UP000799421"/>
    </source>
</evidence>
<dbReference type="InterPro" id="IPR001841">
    <property type="entry name" value="Znf_RING"/>
</dbReference>
<keyword evidence="8 15" id="KW-0833">Ubl conjugation pathway</keyword>
<feature type="coiled-coil region" evidence="16">
    <location>
        <begin position="545"/>
        <end position="593"/>
    </location>
</feature>
<dbReference type="Pfam" id="PF00097">
    <property type="entry name" value="zf-C3HC4"/>
    <property type="match status" value="1"/>
</dbReference>
<evidence type="ECO:0000256" key="1">
    <source>
        <dbReference type="ARBA" id="ARBA00000900"/>
    </source>
</evidence>
<evidence type="ECO:0000256" key="2">
    <source>
        <dbReference type="ARBA" id="ARBA00004123"/>
    </source>
</evidence>
<keyword evidence="12 15" id="KW-0539">Nucleus</keyword>
<feature type="region of interest" description="Disordered" evidence="17">
    <location>
        <begin position="1"/>
        <end position="55"/>
    </location>
</feature>
<dbReference type="InterPro" id="IPR058643">
    <property type="entry name" value="BRE1-like_CC"/>
</dbReference>
<dbReference type="Pfam" id="PF26095">
    <property type="entry name" value="CC_Bre1"/>
    <property type="match status" value="1"/>
</dbReference>
<dbReference type="AlphaFoldDB" id="A0A6A7C079"/>
<keyword evidence="11 15" id="KW-0175">Coiled coil</keyword>
<dbReference type="EC" id="2.3.2.27" evidence="15"/>
<dbReference type="GO" id="GO:0061630">
    <property type="term" value="F:ubiquitin protein ligase activity"/>
    <property type="evidence" value="ECO:0007669"/>
    <property type="project" value="UniProtKB-EC"/>
</dbReference>
<comment type="subcellular location">
    <subcellularLocation>
        <location evidence="2 15">Nucleus</location>
    </subcellularLocation>
</comment>
<evidence type="ECO:0000313" key="19">
    <source>
        <dbReference type="EMBL" id="KAF2860910.1"/>
    </source>
</evidence>
<dbReference type="PANTHER" id="PTHR23163">
    <property type="entry name" value="RING FINGER PROTEIN-RELATED"/>
    <property type="match status" value="1"/>
</dbReference>
<dbReference type="CDD" id="cd16499">
    <property type="entry name" value="RING-HC_Bre1-like"/>
    <property type="match status" value="1"/>
</dbReference>
<feature type="domain" description="RING-type" evidence="18">
    <location>
        <begin position="667"/>
        <end position="705"/>
    </location>
</feature>
<dbReference type="GO" id="GO:0006325">
    <property type="term" value="P:chromatin organization"/>
    <property type="evidence" value="ECO:0007669"/>
    <property type="project" value="UniProtKB-KW"/>
</dbReference>
<evidence type="ECO:0000256" key="7">
    <source>
        <dbReference type="ARBA" id="ARBA00022771"/>
    </source>
</evidence>
<keyword evidence="5 15" id="KW-0808">Transferase</keyword>
<feature type="coiled-coil region" evidence="16">
    <location>
        <begin position="622"/>
        <end position="656"/>
    </location>
</feature>
<dbReference type="Gene3D" id="3.30.40.10">
    <property type="entry name" value="Zinc/RING finger domain, C3HC4 (zinc finger)"/>
    <property type="match status" value="1"/>
</dbReference>
<dbReference type="PROSITE" id="PS50089">
    <property type="entry name" value="ZF_RING_2"/>
    <property type="match status" value="1"/>
</dbReference>
<evidence type="ECO:0000259" key="18">
    <source>
        <dbReference type="PROSITE" id="PS50089"/>
    </source>
</evidence>
<evidence type="ECO:0000256" key="3">
    <source>
        <dbReference type="ARBA" id="ARBA00004906"/>
    </source>
</evidence>
<evidence type="ECO:0000256" key="15">
    <source>
        <dbReference type="RuleBase" id="RU365038"/>
    </source>
</evidence>